<accession>A0ABS7I178</accession>
<feature type="signal peptide" evidence="6">
    <location>
        <begin position="1"/>
        <end position="32"/>
    </location>
</feature>
<proteinExistence type="predicted"/>
<evidence type="ECO:0000256" key="2">
    <source>
        <dbReference type="ARBA" id="ARBA00022729"/>
    </source>
</evidence>
<dbReference type="Proteomes" id="UP000777440">
    <property type="component" value="Unassembled WGS sequence"/>
</dbReference>
<dbReference type="Gene3D" id="3.40.190.10">
    <property type="entry name" value="Periplasmic binding protein-like II"/>
    <property type="match status" value="1"/>
</dbReference>
<evidence type="ECO:0000256" key="3">
    <source>
        <dbReference type="ARBA" id="ARBA00023136"/>
    </source>
</evidence>
<dbReference type="Pfam" id="PF13416">
    <property type="entry name" value="SBP_bac_8"/>
    <property type="match status" value="1"/>
</dbReference>
<dbReference type="PANTHER" id="PTHR43649:SF33">
    <property type="entry name" value="POLYGALACTURONAN_RHAMNOGALACTURONAN-BINDING PROTEIN YTCQ"/>
    <property type="match status" value="1"/>
</dbReference>
<dbReference type="PROSITE" id="PS51257">
    <property type="entry name" value="PROKAR_LIPOPROTEIN"/>
    <property type="match status" value="1"/>
</dbReference>
<keyword evidence="1" id="KW-1003">Cell membrane</keyword>
<evidence type="ECO:0000313" key="7">
    <source>
        <dbReference type="EMBL" id="MBW9110369.1"/>
    </source>
</evidence>
<keyword evidence="5" id="KW-0449">Lipoprotein</keyword>
<evidence type="ECO:0000256" key="5">
    <source>
        <dbReference type="ARBA" id="ARBA00023288"/>
    </source>
</evidence>
<protein>
    <submittedName>
        <fullName evidence="7">Extracellular solute-binding protein</fullName>
    </submittedName>
</protein>
<dbReference type="PANTHER" id="PTHR43649">
    <property type="entry name" value="ARABINOSE-BINDING PROTEIN-RELATED"/>
    <property type="match status" value="1"/>
</dbReference>
<feature type="chain" id="PRO_5046859197" evidence="6">
    <location>
        <begin position="33"/>
        <end position="430"/>
    </location>
</feature>
<gene>
    <name evidence="7" type="ORF">JNB61_11345</name>
</gene>
<dbReference type="SUPFAM" id="SSF53850">
    <property type="entry name" value="Periplasmic binding protein-like II"/>
    <property type="match status" value="1"/>
</dbReference>
<keyword evidence="8" id="KW-1185">Reference proteome</keyword>
<dbReference type="InterPro" id="IPR050490">
    <property type="entry name" value="Bact_solute-bd_prot1"/>
</dbReference>
<dbReference type="RefSeq" id="WP_220339695.1">
    <property type="nucleotide sequence ID" value="NZ_JAEUAX010000005.1"/>
</dbReference>
<dbReference type="InterPro" id="IPR006059">
    <property type="entry name" value="SBP"/>
</dbReference>
<dbReference type="EMBL" id="JAEUAX010000005">
    <property type="protein sequence ID" value="MBW9110369.1"/>
    <property type="molecule type" value="Genomic_DNA"/>
</dbReference>
<keyword evidence="2 6" id="KW-0732">Signal</keyword>
<evidence type="ECO:0000313" key="8">
    <source>
        <dbReference type="Proteomes" id="UP000777440"/>
    </source>
</evidence>
<evidence type="ECO:0000256" key="1">
    <source>
        <dbReference type="ARBA" id="ARBA00022475"/>
    </source>
</evidence>
<organism evidence="7 8">
    <name type="scientific">Microbacterium ureisolvens</name>
    <dbReference type="NCBI Taxonomy" id="2781186"/>
    <lineage>
        <taxon>Bacteria</taxon>
        <taxon>Bacillati</taxon>
        <taxon>Actinomycetota</taxon>
        <taxon>Actinomycetes</taxon>
        <taxon>Micrococcales</taxon>
        <taxon>Microbacteriaceae</taxon>
        <taxon>Microbacterium</taxon>
    </lineage>
</organism>
<evidence type="ECO:0000256" key="4">
    <source>
        <dbReference type="ARBA" id="ARBA00023139"/>
    </source>
</evidence>
<name>A0ABS7I178_9MICO</name>
<sequence length="430" mass="45612">MTALMTRGRRGAILAGSLVIATALTLSGCSQAAPEADPTAAEDIELTFLNQSRGQEAALNQLAEQYTEQTGVKVTIDSPGPADYLPKLQARAQSGDMPDIYSSFAATDMAPFYKAGWAMDLTDELEGGWSEDFTSEVIEMSTFEDGNNLGIPAGVYSAHWETQTYGMMVNPALADMTVDDSPATMEDFIDANEGDGSFSIAASLTPQLIQGLASNWLTDEEIAATLNGDESWESEAWQKAFQFLVDLKEAGVIANGALPGGQDDNPTVETAFFTQTLGSIFDASPGVSVGFRTNPEFTEYFSIGILGAEDAPLDPRSPGIPGKGAVINPKGEHPQAALDFVKWLTEPEQQQVFAEVGLILPTNPELLASGQVPEQLVGYAAGVESLQVMSTTFSTDVRTAIVAEAQRLVLGETTVDDALAAIQAAQDRSS</sequence>
<keyword evidence="3" id="KW-0472">Membrane</keyword>
<reference evidence="7 8" key="1">
    <citation type="journal article" date="2021" name="MBio">
        <title>Poor Competitiveness of Bradyrhizobium in Pigeon Pea Root Colonization in Indian Soils.</title>
        <authorList>
            <person name="Chalasani D."/>
            <person name="Basu A."/>
            <person name="Pullabhotla S.V.S.R.N."/>
            <person name="Jorrin B."/>
            <person name="Neal A.L."/>
            <person name="Poole P.S."/>
            <person name="Podile A.R."/>
            <person name="Tkacz A."/>
        </authorList>
    </citation>
    <scope>NUCLEOTIDE SEQUENCE [LARGE SCALE GENOMIC DNA]</scope>
    <source>
        <strain evidence="7 8">HU12</strain>
    </source>
</reference>
<evidence type="ECO:0000256" key="6">
    <source>
        <dbReference type="SAM" id="SignalP"/>
    </source>
</evidence>
<comment type="caution">
    <text evidence="7">The sequence shown here is derived from an EMBL/GenBank/DDBJ whole genome shotgun (WGS) entry which is preliminary data.</text>
</comment>
<keyword evidence="4" id="KW-0564">Palmitate</keyword>